<dbReference type="InterPro" id="IPR006050">
    <property type="entry name" value="DNA_photolyase_N"/>
</dbReference>
<dbReference type="Gene3D" id="1.25.40.80">
    <property type="match status" value="1"/>
</dbReference>
<dbReference type="KEGG" id="mpq:ABA45_04510"/>
<keyword evidence="6 12" id="KW-0274">FAD</keyword>
<keyword evidence="17" id="KW-1185">Reference proteome</keyword>
<dbReference type="InterPro" id="IPR014729">
    <property type="entry name" value="Rossmann-like_a/b/a_fold"/>
</dbReference>
<evidence type="ECO:0000256" key="8">
    <source>
        <dbReference type="ARBA" id="ARBA00031671"/>
    </source>
</evidence>
<comment type="cofactor">
    <cofactor evidence="1">
        <name>(6R)-5,10-methylene-5,6,7,8-tetrahydrofolate</name>
        <dbReference type="ChEBI" id="CHEBI:15636"/>
    </cofactor>
</comment>
<dbReference type="GO" id="GO:0003904">
    <property type="term" value="F:deoxyribodipyrimidine photo-lyase activity"/>
    <property type="evidence" value="ECO:0007669"/>
    <property type="project" value="UniProtKB-EC"/>
</dbReference>
<evidence type="ECO:0000256" key="12">
    <source>
        <dbReference type="PIRSR" id="PIRSR602081-1"/>
    </source>
</evidence>
<dbReference type="EC" id="4.1.99.3" evidence="3"/>
<dbReference type="GO" id="GO:0003677">
    <property type="term" value="F:DNA binding"/>
    <property type="evidence" value="ECO:0007669"/>
    <property type="project" value="TreeGrafter"/>
</dbReference>
<dbReference type="STRING" id="330734.ABA45_04510"/>
<protein>
    <recommendedName>
        <fullName evidence="4">Deoxyribodipyrimidine photo-lyase</fullName>
        <ecNumber evidence="3">4.1.99.3</ecNumber>
    </recommendedName>
    <alternativeName>
        <fullName evidence="8">DNA photolyase</fullName>
    </alternativeName>
    <alternativeName>
        <fullName evidence="11">Photoreactivating enzyme</fullName>
    </alternativeName>
</protein>
<feature type="domain" description="Photolyase/cryptochrome alpha/beta" evidence="15">
    <location>
        <begin position="1"/>
        <end position="139"/>
    </location>
</feature>
<dbReference type="PANTHER" id="PTHR11455:SF9">
    <property type="entry name" value="CRYPTOCHROME CIRCADIAN CLOCK 5 ISOFORM X1"/>
    <property type="match status" value="1"/>
</dbReference>
<comment type="function">
    <text evidence="10">Involved in repair of UV radiation-induced DNA damage. Catalyzes the light-dependent monomerization (300-600 nm) of cyclobutyl pyrimidine dimers (in cis-syn configuration), which are formed between adjacent bases on the same DNA strand upon exposure to ultraviolet radiation.</text>
</comment>
<dbReference type="NCBIfam" id="NF007955">
    <property type="entry name" value="PRK10674.1"/>
    <property type="match status" value="1"/>
</dbReference>
<dbReference type="FunFam" id="1.10.579.10:FF:000003">
    <property type="entry name" value="Deoxyribodipyrimidine photo-lyase"/>
    <property type="match status" value="1"/>
</dbReference>
<feature type="site" description="Electron transfer via tryptophanyl radical" evidence="13">
    <location>
        <position position="328"/>
    </location>
</feature>
<evidence type="ECO:0000256" key="10">
    <source>
        <dbReference type="ARBA" id="ARBA00059220"/>
    </source>
</evidence>
<dbReference type="GO" id="GO:0071949">
    <property type="term" value="F:FAD binding"/>
    <property type="evidence" value="ECO:0007669"/>
    <property type="project" value="TreeGrafter"/>
</dbReference>
<dbReference type="InterPro" id="IPR018394">
    <property type="entry name" value="DNA_photolyase_1_CS_C"/>
</dbReference>
<evidence type="ECO:0000256" key="7">
    <source>
        <dbReference type="ARBA" id="ARBA00022991"/>
    </source>
</evidence>
<evidence type="ECO:0000313" key="16">
    <source>
        <dbReference type="EMBL" id="AKO51773.1"/>
    </source>
</evidence>
<dbReference type="PANTHER" id="PTHR11455">
    <property type="entry name" value="CRYPTOCHROME"/>
    <property type="match status" value="1"/>
</dbReference>
<sequence length="488" mass="55126">MTQLVWFRNDLRAADNPALAAACQSAVQSSDEPVKACFIVTTEQWLSHDWSAAKVHLMLDHADALAQELAKLGIALSFLRAADFEQSLGTLEAFCREHKISQVHFNEEYGVSERRRDKALKPRFDTLGVKVSKYRDQAAVPVGEVLTQQSQPYSVFTPFSRRWRSWQEEQQPTLFAVPKKVGEALAGADVKNSNSVILKKEVDMLFGEAPPALVTTGENAGHAALQNFLQERAGDYKQDRDFPAIEGTSKLSPYLAIGALSGRQCVQAAWQLKESMGSSFGKANNNEEGFFTWVTELAWRDFYIHILYHYPRVSMHRAFKPETEALHWNTADEHFEAWKNGRTGIPMVDAAMRQLNATGWMHNRLRMVAAMFLTKNLFIDWRRGEAYFMSKLADGYLASNNGGWQWSASTGTDASPYFRVFNPMTQGERFDTDGEFIRHWVPELAKLDSKRIHNPGKGGVIPGGYPRPIVDLKESRKEAIARFQALRD</sequence>
<dbReference type="Pfam" id="PF03441">
    <property type="entry name" value="FAD_binding_7"/>
    <property type="match status" value="1"/>
</dbReference>
<evidence type="ECO:0000256" key="9">
    <source>
        <dbReference type="ARBA" id="ARBA00033999"/>
    </source>
</evidence>
<keyword evidence="7 14" id="KW-0157">Chromophore</keyword>
<dbReference type="InterPro" id="IPR036134">
    <property type="entry name" value="Crypto/Photolyase_FAD-like_sf"/>
</dbReference>
<evidence type="ECO:0000256" key="13">
    <source>
        <dbReference type="PIRSR" id="PIRSR602081-2"/>
    </source>
</evidence>
<dbReference type="InterPro" id="IPR005101">
    <property type="entry name" value="Cryptochr/Photolyase_FAD-bd"/>
</dbReference>
<evidence type="ECO:0000256" key="4">
    <source>
        <dbReference type="ARBA" id="ARBA00014046"/>
    </source>
</evidence>
<evidence type="ECO:0000256" key="6">
    <source>
        <dbReference type="ARBA" id="ARBA00022827"/>
    </source>
</evidence>
<comment type="similarity">
    <text evidence="14">Belongs to the DNA photolyase family.</text>
</comment>
<dbReference type="AlphaFoldDB" id="A0A0H4I1S9"/>
<name>A0A0H4I1S9_9GAMM</name>
<dbReference type="GO" id="GO:0009416">
    <property type="term" value="P:response to light stimulus"/>
    <property type="evidence" value="ECO:0007669"/>
    <property type="project" value="TreeGrafter"/>
</dbReference>
<evidence type="ECO:0000256" key="3">
    <source>
        <dbReference type="ARBA" id="ARBA00013149"/>
    </source>
</evidence>
<dbReference type="Pfam" id="PF00875">
    <property type="entry name" value="DNA_photolyase"/>
    <property type="match status" value="1"/>
</dbReference>
<keyword evidence="16" id="KW-0456">Lyase</keyword>
<comment type="similarity">
    <text evidence="2">Belongs to the DNA photolyase class-1 family.</text>
</comment>
<evidence type="ECO:0000256" key="11">
    <source>
        <dbReference type="ARBA" id="ARBA00083107"/>
    </source>
</evidence>
<gene>
    <name evidence="16" type="ORF">ABA45_04510</name>
</gene>
<feature type="binding site" evidence="12">
    <location>
        <begin position="248"/>
        <end position="252"/>
    </location>
    <ligand>
        <name>FAD</name>
        <dbReference type="ChEBI" id="CHEBI:57692"/>
    </ligand>
</feature>
<dbReference type="GO" id="GO:0000719">
    <property type="term" value="P:photoreactive repair"/>
    <property type="evidence" value="ECO:0007669"/>
    <property type="project" value="UniProtKB-ARBA"/>
</dbReference>
<dbReference type="PRINTS" id="PR00147">
    <property type="entry name" value="DNAPHOTLYASE"/>
</dbReference>
<feature type="site" description="Electron transfer via tryptophanyl radical" evidence="13">
    <location>
        <position position="381"/>
    </location>
</feature>
<evidence type="ECO:0000256" key="1">
    <source>
        <dbReference type="ARBA" id="ARBA00001932"/>
    </source>
</evidence>
<evidence type="ECO:0000256" key="5">
    <source>
        <dbReference type="ARBA" id="ARBA00022630"/>
    </source>
</evidence>
<dbReference type="InterPro" id="IPR036155">
    <property type="entry name" value="Crypto/Photolyase_N_sf"/>
</dbReference>
<evidence type="ECO:0000259" key="15">
    <source>
        <dbReference type="PROSITE" id="PS51645"/>
    </source>
</evidence>
<dbReference type="SUPFAM" id="SSF52425">
    <property type="entry name" value="Cryptochrome/photolyase, N-terminal domain"/>
    <property type="match status" value="1"/>
</dbReference>
<organism evidence="16 17">
    <name type="scientific">Marinobacter psychrophilus</name>
    <dbReference type="NCBI Taxonomy" id="330734"/>
    <lineage>
        <taxon>Bacteria</taxon>
        <taxon>Pseudomonadati</taxon>
        <taxon>Pseudomonadota</taxon>
        <taxon>Gammaproteobacteria</taxon>
        <taxon>Pseudomonadales</taxon>
        <taxon>Marinobacteraceae</taxon>
        <taxon>Marinobacter</taxon>
    </lineage>
</organism>
<evidence type="ECO:0000313" key="17">
    <source>
        <dbReference type="Proteomes" id="UP000036406"/>
    </source>
</evidence>
<comment type="cofactor">
    <cofactor evidence="12">
        <name>FAD</name>
        <dbReference type="ChEBI" id="CHEBI:57692"/>
    </cofactor>
    <text evidence="12">Binds 1 FAD per subunit.</text>
</comment>
<dbReference type="EMBL" id="CP011494">
    <property type="protein sequence ID" value="AKO51773.1"/>
    <property type="molecule type" value="Genomic_DNA"/>
</dbReference>
<dbReference type="SUPFAM" id="SSF48173">
    <property type="entry name" value="Cryptochrome/photolyase FAD-binding domain"/>
    <property type="match status" value="1"/>
</dbReference>
<dbReference type="PROSITE" id="PS00394">
    <property type="entry name" value="DNA_PHOTOLYASES_1_1"/>
    <property type="match status" value="1"/>
</dbReference>
<dbReference type="Gene3D" id="3.40.50.620">
    <property type="entry name" value="HUPs"/>
    <property type="match status" value="1"/>
</dbReference>
<feature type="binding site" evidence="12">
    <location>
        <position position="236"/>
    </location>
    <ligand>
        <name>FAD</name>
        <dbReference type="ChEBI" id="CHEBI:57692"/>
    </ligand>
</feature>
<keyword evidence="5 12" id="KW-0285">Flavoprotein</keyword>
<dbReference type="PATRIC" id="fig|330734.3.peg.961"/>
<feature type="binding site" evidence="12">
    <location>
        <position position="293"/>
    </location>
    <ligand>
        <name>FAD</name>
        <dbReference type="ChEBI" id="CHEBI:57692"/>
    </ligand>
</feature>
<evidence type="ECO:0000256" key="14">
    <source>
        <dbReference type="RuleBase" id="RU004182"/>
    </source>
</evidence>
<dbReference type="Proteomes" id="UP000036406">
    <property type="component" value="Chromosome"/>
</dbReference>
<proteinExistence type="inferred from homology"/>
<feature type="site" description="Electron transfer via tryptophanyl radical" evidence="13">
    <location>
        <position position="404"/>
    </location>
</feature>
<dbReference type="PROSITE" id="PS51645">
    <property type="entry name" value="PHR_CRY_ALPHA_BETA"/>
    <property type="match status" value="1"/>
</dbReference>
<feature type="binding site" evidence="12">
    <location>
        <begin position="296"/>
        <end position="303"/>
    </location>
    <ligand>
        <name>FAD</name>
        <dbReference type="ChEBI" id="CHEBI:57692"/>
    </ligand>
</feature>
<accession>A0A0H4I1S9</accession>
<dbReference type="InterPro" id="IPR002081">
    <property type="entry name" value="Cryptochrome/DNA_photolyase_1"/>
</dbReference>
<comment type="catalytic activity">
    <reaction evidence="9">
        <text>cyclobutadipyrimidine (in DNA) = 2 pyrimidine residues (in DNA).</text>
        <dbReference type="EC" id="4.1.99.3"/>
    </reaction>
</comment>
<evidence type="ECO:0000256" key="2">
    <source>
        <dbReference type="ARBA" id="ARBA00005862"/>
    </source>
</evidence>
<dbReference type="Gene3D" id="1.10.579.10">
    <property type="entry name" value="DNA Cyclobutane Dipyrimidine Photolyase, subunit A, domain 3"/>
    <property type="match status" value="1"/>
</dbReference>
<dbReference type="RefSeq" id="WP_048384489.1">
    <property type="nucleotide sequence ID" value="NZ_CP011494.1"/>
</dbReference>
<reference evidence="16 17" key="1">
    <citation type="submission" date="2015-05" db="EMBL/GenBank/DDBJ databases">
        <title>Complete genome of Marinobacter psychrophilus strain 20041T isolated from sea-ice of the Canadian Basin.</title>
        <authorList>
            <person name="Song L."/>
            <person name="Ren L."/>
            <person name="Yu Y."/>
            <person name="Wang X."/>
        </authorList>
    </citation>
    <scope>NUCLEOTIDE SEQUENCE [LARGE SCALE GENOMIC DNA]</scope>
    <source>
        <strain evidence="16 17">20041</strain>
    </source>
</reference>